<comment type="cofactor">
    <cofactor evidence="5">
        <name>heme</name>
        <dbReference type="ChEBI" id="CHEBI:30413"/>
    </cofactor>
</comment>
<gene>
    <name evidence="6" type="ORF">TRIUR3_02506</name>
</gene>
<dbReference type="GO" id="GO:0032259">
    <property type="term" value="P:methylation"/>
    <property type="evidence" value="ECO:0007669"/>
    <property type="project" value="UniProtKB-KW"/>
</dbReference>
<evidence type="ECO:0000256" key="1">
    <source>
        <dbReference type="ARBA" id="ARBA00010617"/>
    </source>
</evidence>
<evidence type="ECO:0000256" key="5">
    <source>
        <dbReference type="PIRSR" id="PIRSR602403-1"/>
    </source>
</evidence>
<sequence>MDLTSLTTMWWAIALLFITVLATKITRARITNIDPQRTTGQLPPMVNGLALLGLLPTLLKKGLPPMFNYLYVNYGSVFSVSCFGVIKVTLLIGPEATTHFFQGLESEISHGNLLEFTVPMFGKAVGYGRDTATRMEQMRFHSEALRASRLRSHVSPMLQEVEAVGYGRDTATRMEQMRFHSEALRASRLRSHVSPMLQEVEDFFAKWGEEGVVDLKLEFEQLLMLISGRCLLGKEVRENMFDEVYTLFREIEKGVTLISFLFPYLPTPANRQRDRARIRLTEILSNVVESRKSSGRVEEDTLQKLIDSKYKDGRPTTVEEVAGLIIGLLFAGKHTSSHTSTWTGACLLSHPAFLRAAIEEQHQVAKKYKDGPEYNAFLEMDTLHNCIKEALRKNPATPLLVRRVHKRFTVQTKEGQQYDIPQDYIVATPTIVNNYIPYIYTDPQVYDPNRFGPERREDKVGGKFSYTSFGGGRHVCTGEAYAYMQLKVIWSHLLRNFDLELVSPFPNTDWSKFLPDPQGKLLVRYTRNGI</sequence>
<reference evidence="6" key="1">
    <citation type="journal article" date="2013" name="Nature">
        <title>Draft genome of the wheat A-genome progenitor Triticum urartu.</title>
        <authorList>
            <person name="Ling H.Q."/>
            <person name="Zhao S."/>
            <person name="Liu D."/>
            <person name="Wang J."/>
            <person name="Sun H."/>
            <person name="Zhang C."/>
            <person name="Fan H."/>
            <person name="Li D."/>
            <person name="Dong L."/>
            <person name="Tao Y."/>
            <person name="Gao C."/>
            <person name="Wu H."/>
            <person name="Li Y."/>
            <person name="Cui Y."/>
            <person name="Guo X."/>
            <person name="Zheng S."/>
            <person name="Wang B."/>
            <person name="Yu K."/>
            <person name="Liang Q."/>
            <person name="Yang W."/>
            <person name="Lou X."/>
            <person name="Chen J."/>
            <person name="Feng M."/>
            <person name="Jian J."/>
            <person name="Zhang X."/>
            <person name="Luo G."/>
            <person name="Jiang Y."/>
            <person name="Liu J."/>
            <person name="Wang Z."/>
            <person name="Sha Y."/>
            <person name="Zhang B."/>
            <person name="Wu H."/>
            <person name="Tang D."/>
            <person name="Shen Q."/>
            <person name="Xue P."/>
            <person name="Zou S."/>
            <person name="Wang X."/>
            <person name="Liu X."/>
            <person name="Wang F."/>
            <person name="Yang Y."/>
            <person name="An X."/>
            <person name="Dong Z."/>
            <person name="Zhang K."/>
            <person name="Zhang X."/>
            <person name="Luo M.C."/>
            <person name="Dvorak J."/>
            <person name="Tong Y."/>
            <person name="Wang J."/>
            <person name="Yang H."/>
            <person name="Li Z."/>
            <person name="Wang D."/>
            <person name="Zhang A."/>
            <person name="Wang J."/>
        </authorList>
    </citation>
    <scope>NUCLEOTIDE SEQUENCE</scope>
</reference>
<dbReference type="InterPro" id="IPR001128">
    <property type="entry name" value="Cyt_P450"/>
</dbReference>
<dbReference type="Pfam" id="PF00067">
    <property type="entry name" value="p450"/>
    <property type="match status" value="1"/>
</dbReference>
<dbReference type="InterPro" id="IPR050529">
    <property type="entry name" value="CYP450_sterol_14alpha_dmase"/>
</dbReference>
<evidence type="ECO:0000313" key="6">
    <source>
        <dbReference type="EMBL" id="EMS49354.1"/>
    </source>
</evidence>
<dbReference type="PANTHER" id="PTHR24304">
    <property type="entry name" value="CYTOCHROME P450 FAMILY 7"/>
    <property type="match status" value="1"/>
</dbReference>
<evidence type="ECO:0000256" key="3">
    <source>
        <dbReference type="ARBA" id="ARBA00022723"/>
    </source>
</evidence>
<dbReference type="InterPro" id="IPR002403">
    <property type="entry name" value="Cyt_P450_E_grp-IV"/>
</dbReference>
<keyword evidence="3 5" id="KW-0479">Metal-binding</keyword>
<name>M7ZMP8_TRIUA</name>
<dbReference type="PANTHER" id="PTHR24304:SF2">
    <property type="entry name" value="24-HYDROXYCHOLESTEROL 7-ALPHA-HYDROXYLASE"/>
    <property type="match status" value="1"/>
</dbReference>
<dbReference type="GO" id="GO:0016705">
    <property type="term" value="F:oxidoreductase activity, acting on paired donors, with incorporation or reduction of molecular oxygen"/>
    <property type="evidence" value="ECO:0007669"/>
    <property type="project" value="InterPro"/>
</dbReference>
<dbReference type="CDD" id="cd11042">
    <property type="entry name" value="CYP51-like"/>
    <property type="match status" value="1"/>
</dbReference>
<dbReference type="SUPFAM" id="SSF48264">
    <property type="entry name" value="Cytochrome P450"/>
    <property type="match status" value="2"/>
</dbReference>
<dbReference type="STRING" id="4572.M7ZMP8"/>
<dbReference type="OMA" id="AGHTIAC"/>
<dbReference type="InterPro" id="IPR036396">
    <property type="entry name" value="Cyt_P450_sf"/>
</dbReference>
<dbReference type="AlphaFoldDB" id="M7ZMP8"/>
<dbReference type="GO" id="GO:0004497">
    <property type="term" value="F:monooxygenase activity"/>
    <property type="evidence" value="ECO:0007669"/>
    <property type="project" value="InterPro"/>
</dbReference>
<keyword evidence="2 5" id="KW-0349">Heme</keyword>
<feature type="binding site" description="axial binding residue" evidence="5">
    <location>
        <position position="476"/>
    </location>
    <ligand>
        <name>heme</name>
        <dbReference type="ChEBI" id="CHEBI:30413"/>
    </ligand>
    <ligandPart>
        <name>Fe</name>
        <dbReference type="ChEBI" id="CHEBI:18248"/>
    </ligandPart>
</feature>
<dbReference type="GO" id="GO:0020037">
    <property type="term" value="F:heme binding"/>
    <property type="evidence" value="ECO:0007669"/>
    <property type="project" value="InterPro"/>
</dbReference>
<dbReference type="PRINTS" id="PR00465">
    <property type="entry name" value="EP450IV"/>
</dbReference>
<evidence type="ECO:0000256" key="2">
    <source>
        <dbReference type="ARBA" id="ARBA00022617"/>
    </source>
</evidence>
<comment type="similarity">
    <text evidence="1">Belongs to the cytochrome P450 family.</text>
</comment>
<organism evidence="6">
    <name type="scientific">Triticum urartu</name>
    <name type="common">Red wild einkorn</name>
    <name type="synonym">Crithodium urartu</name>
    <dbReference type="NCBI Taxonomy" id="4572"/>
    <lineage>
        <taxon>Eukaryota</taxon>
        <taxon>Viridiplantae</taxon>
        <taxon>Streptophyta</taxon>
        <taxon>Embryophyta</taxon>
        <taxon>Tracheophyta</taxon>
        <taxon>Spermatophyta</taxon>
        <taxon>Magnoliopsida</taxon>
        <taxon>Liliopsida</taxon>
        <taxon>Poales</taxon>
        <taxon>Poaceae</taxon>
        <taxon>BOP clade</taxon>
        <taxon>Pooideae</taxon>
        <taxon>Triticodae</taxon>
        <taxon>Triticeae</taxon>
        <taxon>Triticinae</taxon>
        <taxon>Triticum</taxon>
    </lineage>
</organism>
<keyword evidence="6" id="KW-0808">Transferase</keyword>
<keyword evidence="6" id="KW-0489">Methyltransferase</keyword>
<proteinExistence type="inferred from homology"/>
<keyword evidence="4 5" id="KW-0408">Iron</keyword>
<evidence type="ECO:0000256" key="4">
    <source>
        <dbReference type="ARBA" id="ARBA00023004"/>
    </source>
</evidence>
<dbReference type="GO" id="GO:0008168">
    <property type="term" value="F:methyltransferase activity"/>
    <property type="evidence" value="ECO:0007669"/>
    <property type="project" value="UniProtKB-KW"/>
</dbReference>
<protein>
    <submittedName>
        <fullName evidence="6">Obtusifoliol 14-alpha demethylase</fullName>
    </submittedName>
</protein>
<dbReference type="EMBL" id="KD244419">
    <property type="protein sequence ID" value="EMS49354.1"/>
    <property type="molecule type" value="Genomic_DNA"/>
</dbReference>
<dbReference type="Gene3D" id="1.10.630.10">
    <property type="entry name" value="Cytochrome P450"/>
    <property type="match status" value="2"/>
</dbReference>
<accession>M7ZMP8</accession>
<dbReference type="eggNOG" id="KOG0684">
    <property type="taxonomic scope" value="Eukaryota"/>
</dbReference>
<dbReference type="GO" id="GO:0005506">
    <property type="term" value="F:iron ion binding"/>
    <property type="evidence" value="ECO:0007669"/>
    <property type="project" value="InterPro"/>
</dbReference>